<feature type="transmembrane region" description="Helical" evidence="9">
    <location>
        <begin position="366"/>
        <end position="388"/>
    </location>
</feature>
<keyword evidence="6 9" id="KW-0029">Amino-acid transport</keyword>
<keyword evidence="7 9" id="KW-1133">Transmembrane helix</keyword>
<dbReference type="KEGG" id="cia:BEN51_06315"/>
<keyword evidence="8 9" id="KW-0472">Membrane</keyword>
<dbReference type="GO" id="GO:0015820">
    <property type="term" value="P:L-leucine transport"/>
    <property type="evidence" value="ECO:0007669"/>
    <property type="project" value="TreeGrafter"/>
</dbReference>
<comment type="function">
    <text evidence="9">Component of the transport system for branched-chain amino acids.</text>
</comment>
<dbReference type="GO" id="GO:0015818">
    <property type="term" value="P:isoleucine transport"/>
    <property type="evidence" value="ECO:0007669"/>
    <property type="project" value="TreeGrafter"/>
</dbReference>
<keyword evidence="4" id="KW-1003">Cell membrane</keyword>
<feature type="transmembrane region" description="Helical" evidence="9">
    <location>
        <begin position="187"/>
        <end position="203"/>
    </location>
</feature>
<dbReference type="Proteomes" id="UP000264883">
    <property type="component" value="Chromosome"/>
</dbReference>
<evidence type="ECO:0000313" key="10">
    <source>
        <dbReference type="EMBL" id="ASW43106.1"/>
    </source>
</evidence>
<evidence type="ECO:0000256" key="9">
    <source>
        <dbReference type="RuleBase" id="RU362122"/>
    </source>
</evidence>
<keyword evidence="5 9" id="KW-0812">Transmembrane</keyword>
<name>A0A343JC48_9CLOT</name>
<dbReference type="NCBIfam" id="TIGR00796">
    <property type="entry name" value="livcs"/>
    <property type="match status" value="1"/>
</dbReference>
<dbReference type="PANTHER" id="PTHR30588">
    <property type="entry name" value="BRANCHED-CHAIN AMINO ACID TRANSPORT SYSTEM 2 CARRIER PROTEIN"/>
    <property type="match status" value="1"/>
</dbReference>
<dbReference type="RefSeq" id="WP_119865244.1">
    <property type="nucleotide sequence ID" value="NZ_CP016786.1"/>
</dbReference>
<comment type="similarity">
    <text evidence="2 9">Belongs to the branched chain amino acid transporter family.</text>
</comment>
<dbReference type="GO" id="GO:0005886">
    <property type="term" value="C:plasma membrane"/>
    <property type="evidence" value="ECO:0007669"/>
    <property type="project" value="UniProtKB-SubCell"/>
</dbReference>
<feature type="transmembrane region" description="Helical" evidence="9">
    <location>
        <begin position="224"/>
        <end position="243"/>
    </location>
</feature>
<dbReference type="GO" id="GO:0005304">
    <property type="term" value="F:L-valine transmembrane transporter activity"/>
    <property type="evidence" value="ECO:0007669"/>
    <property type="project" value="TreeGrafter"/>
</dbReference>
<evidence type="ECO:0000256" key="8">
    <source>
        <dbReference type="ARBA" id="ARBA00023136"/>
    </source>
</evidence>
<proteinExistence type="inferred from homology"/>
<comment type="subcellular location">
    <subcellularLocation>
        <location evidence="1 9">Cell membrane</location>
        <topology evidence="1 9">Multi-pass membrane protein</topology>
    </subcellularLocation>
</comment>
<accession>A0A343JC48</accession>
<dbReference type="InterPro" id="IPR004685">
    <property type="entry name" value="Brnchd-chn_aa_trnsp_Livcs"/>
</dbReference>
<evidence type="ECO:0000256" key="3">
    <source>
        <dbReference type="ARBA" id="ARBA00022448"/>
    </source>
</evidence>
<keyword evidence="3 9" id="KW-0813">Transport</keyword>
<feature type="transmembrane region" description="Helical" evidence="9">
    <location>
        <begin position="310"/>
        <end position="327"/>
    </location>
</feature>
<dbReference type="Pfam" id="PF05525">
    <property type="entry name" value="Branch_AA_trans"/>
    <property type="match status" value="1"/>
</dbReference>
<organism evidence="10 11">
    <name type="scientific">Clostridium isatidis</name>
    <dbReference type="NCBI Taxonomy" id="182773"/>
    <lineage>
        <taxon>Bacteria</taxon>
        <taxon>Bacillati</taxon>
        <taxon>Bacillota</taxon>
        <taxon>Clostridia</taxon>
        <taxon>Eubacteriales</taxon>
        <taxon>Clostridiaceae</taxon>
        <taxon>Clostridium</taxon>
    </lineage>
</organism>
<evidence type="ECO:0000256" key="7">
    <source>
        <dbReference type="ARBA" id="ARBA00022989"/>
    </source>
</evidence>
<sequence length="419" mass="44894">MKKNTKDATIIGFALFSMFFGAGNLIFPAYLGNKIGSQFLLGIIGFIITGVGIPLLAIVSCSMGDGTFDSISNKIGKNFSIILTILLFVAIGPMLAIPRTAATTYELAINPFFPKVPALLAMVIYFLINIFFVFKKSSVIDTLGKYLTPTLIILLGFIIIKGLLIPIDKIVSTNAVNVFSSSLLEGYQTMDAIAALLFAGIITKSLKVKGYNNKEMPSMLLKSSIIAGIGLAFVYGGLTFIGAQTVNLTLKNVGKTEILILISRNILGDLGPILIGVAMGLACLTTSIGLLTSGAEFFEKVSKGKLTYKFNAIIISIISLVIATLGVDKIIVLSVPILNVLYPVSITLIVTSLLNKLINNINAIRLATYTSLIFGLLSVIPEVNLNFIPLSNIGFSWVIPTIIAIFIGCIAFPNTYKKN</sequence>
<feature type="transmembrane region" description="Helical" evidence="9">
    <location>
        <begin position="116"/>
        <end position="134"/>
    </location>
</feature>
<dbReference type="GO" id="GO:0015190">
    <property type="term" value="F:L-leucine transmembrane transporter activity"/>
    <property type="evidence" value="ECO:0007669"/>
    <property type="project" value="TreeGrafter"/>
</dbReference>
<protein>
    <recommendedName>
        <fullName evidence="9">Branched-chain amino acid transport system carrier protein</fullName>
    </recommendedName>
</protein>
<evidence type="ECO:0000256" key="1">
    <source>
        <dbReference type="ARBA" id="ARBA00004651"/>
    </source>
</evidence>
<evidence type="ECO:0000313" key="11">
    <source>
        <dbReference type="Proteomes" id="UP000264883"/>
    </source>
</evidence>
<feature type="transmembrane region" description="Helical" evidence="9">
    <location>
        <begin position="39"/>
        <end position="59"/>
    </location>
</feature>
<gene>
    <name evidence="10" type="ORF">BEN51_06315</name>
</gene>
<evidence type="ECO:0000256" key="4">
    <source>
        <dbReference type="ARBA" id="ARBA00022475"/>
    </source>
</evidence>
<feature type="transmembrane region" description="Helical" evidence="9">
    <location>
        <begin position="273"/>
        <end position="298"/>
    </location>
</feature>
<dbReference type="GO" id="GO:0015188">
    <property type="term" value="F:L-isoleucine transmembrane transporter activity"/>
    <property type="evidence" value="ECO:0007669"/>
    <property type="project" value="TreeGrafter"/>
</dbReference>
<dbReference type="OrthoDB" id="9783920at2"/>
<feature type="transmembrane region" description="Helical" evidence="9">
    <location>
        <begin position="333"/>
        <end position="354"/>
    </location>
</feature>
<keyword evidence="11" id="KW-1185">Reference proteome</keyword>
<feature type="transmembrane region" description="Helical" evidence="9">
    <location>
        <begin position="394"/>
        <end position="413"/>
    </location>
</feature>
<feature type="transmembrane region" description="Helical" evidence="9">
    <location>
        <begin position="7"/>
        <end position="27"/>
    </location>
</feature>
<evidence type="ECO:0000256" key="2">
    <source>
        <dbReference type="ARBA" id="ARBA00008540"/>
    </source>
</evidence>
<reference evidence="10 11" key="1">
    <citation type="submission" date="2016-08" db="EMBL/GenBank/DDBJ databases">
        <title>Complete Genome Sequence Of The Indigo Reducing Clostridium isatidis DSM15098.</title>
        <authorList>
            <person name="Little G.T."/>
            <person name="Minton N.P."/>
        </authorList>
    </citation>
    <scope>NUCLEOTIDE SEQUENCE [LARGE SCALE GENOMIC DNA]</scope>
    <source>
        <strain evidence="10 11">DSM 15098</strain>
    </source>
</reference>
<evidence type="ECO:0000256" key="6">
    <source>
        <dbReference type="ARBA" id="ARBA00022970"/>
    </source>
</evidence>
<feature type="transmembrane region" description="Helical" evidence="9">
    <location>
        <begin position="146"/>
        <end position="167"/>
    </location>
</feature>
<dbReference type="EMBL" id="CP016786">
    <property type="protein sequence ID" value="ASW43106.1"/>
    <property type="molecule type" value="Genomic_DNA"/>
</dbReference>
<dbReference type="AlphaFoldDB" id="A0A343JC48"/>
<evidence type="ECO:0000256" key="5">
    <source>
        <dbReference type="ARBA" id="ARBA00022692"/>
    </source>
</evidence>
<dbReference type="PANTHER" id="PTHR30588:SF0">
    <property type="entry name" value="BRANCHED-CHAIN AMINO ACID PERMEASE BRNQ"/>
    <property type="match status" value="1"/>
</dbReference>
<feature type="transmembrane region" description="Helical" evidence="9">
    <location>
        <begin position="79"/>
        <end position="96"/>
    </location>
</feature>